<name>A0A4R0RUB6_9APHY</name>
<gene>
    <name evidence="1" type="ORF">EIP91_000207</name>
</gene>
<keyword evidence="2" id="KW-1185">Reference proteome</keyword>
<dbReference type="Proteomes" id="UP000292702">
    <property type="component" value="Unassembled WGS sequence"/>
</dbReference>
<accession>A0A4R0RUB6</accession>
<dbReference type="InterPro" id="IPR052980">
    <property type="entry name" value="Crinkler_effector"/>
</dbReference>
<reference evidence="1 2" key="1">
    <citation type="submission" date="2018-11" db="EMBL/GenBank/DDBJ databases">
        <title>Genome assembly of Steccherinum ochraceum LE-BIN_3174, the white-rot fungus of the Steccherinaceae family (The Residual Polyporoid clade, Polyporales, Basidiomycota).</title>
        <authorList>
            <person name="Fedorova T.V."/>
            <person name="Glazunova O.A."/>
            <person name="Landesman E.O."/>
            <person name="Moiseenko K.V."/>
            <person name="Psurtseva N.V."/>
            <person name="Savinova O.S."/>
            <person name="Shakhova N.V."/>
            <person name="Tyazhelova T.V."/>
            <person name="Vasina D.V."/>
        </authorList>
    </citation>
    <scope>NUCLEOTIDE SEQUENCE [LARGE SCALE GENOMIC DNA]</scope>
    <source>
        <strain evidence="1 2">LE-BIN_3174</strain>
    </source>
</reference>
<dbReference type="PANTHER" id="PTHR33129:SF1">
    <property type="entry name" value="ATP-BINDING PROTEIN"/>
    <property type="match status" value="1"/>
</dbReference>
<comment type="caution">
    <text evidence="1">The sequence shown here is derived from an EMBL/GenBank/DDBJ whole genome shotgun (WGS) entry which is preliminary data.</text>
</comment>
<organism evidence="1 2">
    <name type="scientific">Steccherinum ochraceum</name>
    <dbReference type="NCBI Taxonomy" id="92696"/>
    <lineage>
        <taxon>Eukaryota</taxon>
        <taxon>Fungi</taxon>
        <taxon>Dikarya</taxon>
        <taxon>Basidiomycota</taxon>
        <taxon>Agaricomycotina</taxon>
        <taxon>Agaricomycetes</taxon>
        <taxon>Polyporales</taxon>
        <taxon>Steccherinaceae</taxon>
        <taxon>Steccherinum</taxon>
    </lineage>
</organism>
<proteinExistence type="predicted"/>
<dbReference type="PANTHER" id="PTHR33129">
    <property type="entry name" value="PROTEIN KINASE DOMAIN-CONTAINING PROTEIN-RELATED"/>
    <property type="match status" value="1"/>
</dbReference>
<evidence type="ECO:0000313" key="2">
    <source>
        <dbReference type="Proteomes" id="UP000292702"/>
    </source>
</evidence>
<evidence type="ECO:0000313" key="1">
    <source>
        <dbReference type="EMBL" id="TCD71113.1"/>
    </source>
</evidence>
<dbReference type="AlphaFoldDB" id="A0A4R0RUB6"/>
<dbReference type="EMBL" id="RWJN01000010">
    <property type="protein sequence ID" value="TCD71113.1"/>
    <property type="molecule type" value="Genomic_DNA"/>
</dbReference>
<protein>
    <submittedName>
        <fullName evidence="1">Uncharacterized protein</fullName>
    </submittedName>
</protein>
<sequence length="539" mass="61053">MPIRTSLLPQDRVDAVPVCSDDPFYVLYQRIWNTHTTQTRPNALTEVIQIPAVDDPLQRHPCAVTYCEISPLPSTIPVGKVMARQEYWDLREFIRDCFVPSTTGFSKHEAVVIVGSPKQGKTAFLYFHLFWNLCEGTPCILQTSRSEAYFFGPHGVHLIDLNAKRWQFGPSLRELGCPETVQVLCDSDDIEDRVHPSFTTHSTFYIRYFVVQVTEPRSSRYHALKKIWETTVRYVQTWSWPEIYAAGVVLGQRSYEELAAAYAEFGPVPGLCLLALPVDAQDRERQRRRSAASHLATWALESTGTAVLMENDLDETPTPYPALLLSSIPQSSCFWRASFTSKIAAYEFFDGLSHNRRGIEHLRKLVEAKTLFEMVAHSHFASGTPLALRPLTEEGGEELKLTLSGPIAFLDVHRLSRSPFPVGHYCILHSCNDSESVVDALWIQDQEVYLFKMTREKTRSIRVNALAFLMSEVKKALPTLSSWRLVFVVPRGMASDFKVEKVNSAQRDTSGREGDALCYDPICEYVVEFDMSCVGSMFP</sequence>